<dbReference type="Gene3D" id="3.40.630.30">
    <property type="match status" value="1"/>
</dbReference>
<dbReference type="SUPFAM" id="SSF55729">
    <property type="entry name" value="Acyl-CoA N-acyltransferases (Nat)"/>
    <property type="match status" value="1"/>
</dbReference>
<name>X1QRY6_9ZZZZ</name>
<protein>
    <recommendedName>
        <fullName evidence="1">N-acetyltransferase domain-containing protein</fullName>
    </recommendedName>
</protein>
<dbReference type="GO" id="GO:0016747">
    <property type="term" value="F:acyltransferase activity, transferring groups other than amino-acyl groups"/>
    <property type="evidence" value="ECO:0007669"/>
    <property type="project" value="InterPro"/>
</dbReference>
<sequence>MINLELEVRTDNDIAIKFYKKHGFKIAETLHEFYQDGKSAYTMGKKEL</sequence>
<dbReference type="InterPro" id="IPR016181">
    <property type="entry name" value="Acyl_CoA_acyltransferase"/>
</dbReference>
<dbReference type="PROSITE" id="PS51186">
    <property type="entry name" value="GNAT"/>
    <property type="match status" value="1"/>
</dbReference>
<organism evidence="2">
    <name type="scientific">marine sediment metagenome</name>
    <dbReference type="NCBI Taxonomy" id="412755"/>
    <lineage>
        <taxon>unclassified sequences</taxon>
        <taxon>metagenomes</taxon>
        <taxon>ecological metagenomes</taxon>
    </lineage>
</organism>
<accession>X1QRY6</accession>
<evidence type="ECO:0000259" key="1">
    <source>
        <dbReference type="PROSITE" id="PS51186"/>
    </source>
</evidence>
<dbReference type="AlphaFoldDB" id="X1QRY6"/>
<gene>
    <name evidence="2" type="ORF">S06H3_39758</name>
</gene>
<comment type="caution">
    <text evidence="2">The sequence shown here is derived from an EMBL/GenBank/DDBJ whole genome shotgun (WGS) entry which is preliminary data.</text>
</comment>
<feature type="domain" description="N-acetyltransferase" evidence="1">
    <location>
        <begin position="1"/>
        <end position="48"/>
    </location>
</feature>
<dbReference type="InterPro" id="IPR000182">
    <property type="entry name" value="GNAT_dom"/>
</dbReference>
<evidence type="ECO:0000313" key="2">
    <source>
        <dbReference type="EMBL" id="GAI46019.1"/>
    </source>
</evidence>
<reference evidence="2" key="1">
    <citation type="journal article" date="2014" name="Front. Microbiol.">
        <title>High frequency of phylogenetically diverse reductive dehalogenase-homologous genes in deep subseafloor sedimentary metagenomes.</title>
        <authorList>
            <person name="Kawai M."/>
            <person name="Futagami T."/>
            <person name="Toyoda A."/>
            <person name="Takaki Y."/>
            <person name="Nishi S."/>
            <person name="Hori S."/>
            <person name="Arai W."/>
            <person name="Tsubouchi T."/>
            <person name="Morono Y."/>
            <person name="Uchiyama I."/>
            <person name="Ito T."/>
            <person name="Fujiyama A."/>
            <person name="Inagaki F."/>
            <person name="Takami H."/>
        </authorList>
    </citation>
    <scope>NUCLEOTIDE SEQUENCE</scope>
    <source>
        <strain evidence="2">Expedition CK06-06</strain>
    </source>
</reference>
<dbReference type="EMBL" id="BARV01024345">
    <property type="protein sequence ID" value="GAI46019.1"/>
    <property type="molecule type" value="Genomic_DNA"/>
</dbReference>
<proteinExistence type="predicted"/>